<dbReference type="EMBL" id="MN740610">
    <property type="protein sequence ID" value="QHU35703.1"/>
    <property type="molecule type" value="Genomic_DNA"/>
</dbReference>
<dbReference type="AlphaFoldDB" id="A0A6C0LZI8"/>
<proteinExistence type="predicted"/>
<organism evidence="1">
    <name type="scientific">viral metagenome</name>
    <dbReference type="NCBI Taxonomy" id="1070528"/>
    <lineage>
        <taxon>unclassified sequences</taxon>
        <taxon>metagenomes</taxon>
        <taxon>organismal metagenomes</taxon>
    </lineage>
</organism>
<accession>A0A6C0LZI8</accession>
<protein>
    <submittedName>
        <fullName evidence="1">Uncharacterized protein</fullName>
    </submittedName>
</protein>
<reference evidence="1" key="1">
    <citation type="journal article" date="2020" name="Nature">
        <title>Giant virus diversity and host interactions through global metagenomics.</title>
        <authorList>
            <person name="Schulz F."/>
            <person name="Roux S."/>
            <person name="Paez-Espino D."/>
            <person name="Jungbluth S."/>
            <person name="Walsh D.A."/>
            <person name="Denef V.J."/>
            <person name="McMahon K.D."/>
            <person name="Konstantinidis K.T."/>
            <person name="Eloe-Fadrosh E.A."/>
            <person name="Kyrpides N.C."/>
            <person name="Woyke T."/>
        </authorList>
    </citation>
    <scope>NUCLEOTIDE SEQUENCE</scope>
    <source>
        <strain evidence="1">GVMAG-S-1029409-49</strain>
    </source>
</reference>
<evidence type="ECO:0000313" key="1">
    <source>
        <dbReference type="EMBL" id="QHU35703.1"/>
    </source>
</evidence>
<name>A0A6C0LZI8_9ZZZZ</name>
<sequence length="128" mass="14768">MTSSFNISRRTDKHIDLYGEHPGYATTVGTCPSGYAQFPINTTTDWKLCMPMPSQDTTGKYIPRTGTRRDRMYDYEVTASPQTHSTTDRWDEWIRLYGDAVEKGYIRWAKKYDGTGQMYLPQKPPTPL</sequence>